<protein>
    <submittedName>
        <fullName evidence="2">Uncharacterized protein</fullName>
    </submittedName>
</protein>
<dbReference type="OrthoDB" id="3065109at2759"/>
<feature type="region of interest" description="Disordered" evidence="1">
    <location>
        <begin position="282"/>
        <end position="308"/>
    </location>
</feature>
<reference evidence="2" key="1">
    <citation type="submission" date="2020-05" db="EMBL/GenBank/DDBJ databases">
        <title>Mycena genomes resolve the evolution of fungal bioluminescence.</title>
        <authorList>
            <person name="Tsai I.J."/>
        </authorList>
    </citation>
    <scope>NUCLEOTIDE SEQUENCE</scope>
    <source>
        <strain evidence="2">CCC161011</strain>
    </source>
</reference>
<comment type="caution">
    <text evidence="2">The sequence shown here is derived from an EMBL/GenBank/DDBJ whole genome shotgun (WGS) entry which is preliminary data.</text>
</comment>
<evidence type="ECO:0000313" key="2">
    <source>
        <dbReference type="EMBL" id="KAF7336405.1"/>
    </source>
</evidence>
<dbReference type="Proteomes" id="UP000620124">
    <property type="component" value="Unassembled WGS sequence"/>
</dbReference>
<organism evidence="2 3">
    <name type="scientific">Mycena venus</name>
    <dbReference type="NCBI Taxonomy" id="2733690"/>
    <lineage>
        <taxon>Eukaryota</taxon>
        <taxon>Fungi</taxon>
        <taxon>Dikarya</taxon>
        <taxon>Basidiomycota</taxon>
        <taxon>Agaricomycotina</taxon>
        <taxon>Agaricomycetes</taxon>
        <taxon>Agaricomycetidae</taxon>
        <taxon>Agaricales</taxon>
        <taxon>Marasmiineae</taxon>
        <taxon>Mycenaceae</taxon>
        <taxon>Mycena</taxon>
    </lineage>
</organism>
<accession>A0A8H6X896</accession>
<dbReference type="EMBL" id="JACAZI010000023">
    <property type="protein sequence ID" value="KAF7336405.1"/>
    <property type="molecule type" value="Genomic_DNA"/>
</dbReference>
<dbReference type="AlphaFoldDB" id="A0A8H6X896"/>
<proteinExistence type="predicted"/>
<evidence type="ECO:0000256" key="1">
    <source>
        <dbReference type="SAM" id="MobiDB-lite"/>
    </source>
</evidence>
<keyword evidence="3" id="KW-1185">Reference proteome</keyword>
<feature type="region of interest" description="Disordered" evidence="1">
    <location>
        <begin position="31"/>
        <end position="66"/>
    </location>
</feature>
<gene>
    <name evidence="2" type="ORF">MVEN_02189400</name>
</gene>
<name>A0A8H6X896_9AGAR</name>
<sequence length="320" mass="34378">MTLAAAPVDSRITMYCRVCVPFDPAARSHLQTASASPTTSTSPSSSAHHSRAPFANPSGMMSQPPTRSTAADALLVLPLVAYESTPILVLMLACARPYLALAPVYPCPFPYTWSRHTCKATRCIQQFGAVEHDPAPSPALTHSLNRAHAARPVDVTPGPAGCLGLVAGVVVDVEDEDLKVGEDVGSVEVEDKVCKARDAGDANRGGAGTHAETQMTMHKRMARRLPRCRYHFVGIGRHGLDGRSITGKWAFEISPTPHSPNELDVEIEKVPNQDLKRRAVELYLDSDDEGENGDAGTDGNTKPVPKKLKKDAFTLLPVPF</sequence>
<evidence type="ECO:0000313" key="3">
    <source>
        <dbReference type="Proteomes" id="UP000620124"/>
    </source>
</evidence>
<feature type="compositionally biased region" description="Low complexity" evidence="1">
    <location>
        <begin position="32"/>
        <end position="47"/>
    </location>
</feature>